<feature type="compositionally biased region" description="Polar residues" evidence="1">
    <location>
        <begin position="56"/>
        <end position="70"/>
    </location>
</feature>
<evidence type="ECO:0000313" key="3">
    <source>
        <dbReference type="Proteomes" id="UP000441208"/>
    </source>
</evidence>
<dbReference type="Proteomes" id="UP000441208">
    <property type="component" value="Unassembled WGS sequence"/>
</dbReference>
<gene>
    <name evidence="2" type="ORF">PF007_g12696</name>
</gene>
<proteinExistence type="predicted"/>
<dbReference type="EMBL" id="QXFZ01000677">
    <property type="protein sequence ID" value="KAE9108337.1"/>
    <property type="molecule type" value="Genomic_DNA"/>
</dbReference>
<evidence type="ECO:0000256" key="1">
    <source>
        <dbReference type="SAM" id="MobiDB-lite"/>
    </source>
</evidence>
<feature type="region of interest" description="Disordered" evidence="1">
    <location>
        <begin position="1"/>
        <end position="21"/>
    </location>
</feature>
<feature type="compositionally biased region" description="Basic residues" evidence="1">
    <location>
        <begin position="257"/>
        <end position="266"/>
    </location>
</feature>
<feature type="compositionally biased region" description="Basic and acidic residues" evidence="1">
    <location>
        <begin position="267"/>
        <end position="276"/>
    </location>
</feature>
<dbReference type="AlphaFoldDB" id="A0A6A3S3D4"/>
<name>A0A6A3S3D4_9STRA</name>
<feature type="region of interest" description="Disordered" evidence="1">
    <location>
        <begin position="250"/>
        <end position="276"/>
    </location>
</feature>
<feature type="region of interest" description="Disordered" evidence="1">
    <location>
        <begin position="38"/>
        <end position="92"/>
    </location>
</feature>
<accession>A0A6A3S3D4</accession>
<reference evidence="2 3" key="1">
    <citation type="submission" date="2018-08" db="EMBL/GenBank/DDBJ databases">
        <title>Genomic investigation of the strawberry pathogen Phytophthora fragariae indicates pathogenicity is determined by transcriptional variation in three key races.</title>
        <authorList>
            <person name="Adams T.M."/>
            <person name="Armitage A.D."/>
            <person name="Sobczyk M.K."/>
            <person name="Bates H.J."/>
            <person name="Dunwell J.M."/>
            <person name="Nellist C.F."/>
            <person name="Harrison R.J."/>
        </authorList>
    </citation>
    <scope>NUCLEOTIDE SEQUENCE [LARGE SCALE GENOMIC DNA]</scope>
    <source>
        <strain evidence="2 3">NOV-71</strain>
    </source>
</reference>
<evidence type="ECO:0000313" key="2">
    <source>
        <dbReference type="EMBL" id="KAE9108337.1"/>
    </source>
</evidence>
<organism evidence="2 3">
    <name type="scientific">Phytophthora fragariae</name>
    <dbReference type="NCBI Taxonomy" id="53985"/>
    <lineage>
        <taxon>Eukaryota</taxon>
        <taxon>Sar</taxon>
        <taxon>Stramenopiles</taxon>
        <taxon>Oomycota</taxon>
        <taxon>Peronosporomycetes</taxon>
        <taxon>Peronosporales</taxon>
        <taxon>Peronosporaceae</taxon>
        <taxon>Phytophthora</taxon>
    </lineage>
</organism>
<comment type="caution">
    <text evidence="2">The sequence shown here is derived from an EMBL/GenBank/DDBJ whole genome shotgun (WGS) entry which is preliminary data.</text>
</comment>
<feature type="region of interest" description="Disordered" evidence="1">
    <location>
        <begin position="305"/>
        <end position="340"/>
    </location>
</feature>
<sequence length="672" mass="72981">MRGVEGDARRSARQIPRDGSELIKDFVQEAEQRRIACRFARTGRGLTPRPPEHRQTQTPSRPHTRTTGSNCEDDQLEVRSGTPVSRPDNQQEEDTAAMVEGLFTTKHVQQRNRQISLTPAMLPAAAAAAASGLGANNKPMFTFTRRKLQMESVNAQSGAAPIRAPLGSPAAVAITTSQHLGHRSRTSNLAAKLDAMLRSSPWMRRKVVMQPQVKGQSQRVLSNASTLRLLAGCSSPASPVHNHQEVIDVSSGSANEKHHKQRKAGHHFNDGDSNEAEKRMMATFQRFVRLWRERKRRSEQAALNMAHGNGTVQQNNTSAPANGSNNPSGRNGGKLSREVDAQSSNVASILSRRKIGEVPALKFFDEDESTAADQAVPDPILIAAAAARARPVHSEITDGISSSGARHSTKLHARTLGDLMVSSSLGGGGLGGGLSPHRRATPRGVCYTLDESGCRRIKMQSGSLARTRGGALKTHGAHKMAEEITVEKATSKSLRRKMIRRVKLKHQAIGRLSDDFKRSRNALTAKLGSQLALRQAEGEQMFGKRLSLLLSNHVELPPHMAAKELALARLRFMKANLQARCQTLAVLGAALHHVETAGEVSGLEISSGEQQFLELLRCAVEGDHALTPLLVNGILGQFNSEQRHKPLVAGLLALLERTTSTETCANHHIFTI</sequence>
<feature type="compositionally biased region" description="Polar residues" evidence="1">
    <location>
        <begin position="310"/>
        <end position="321"/>
    </location>
</feature>
<protein>
    <submittedName>
        <fullName evidence="2">Uncharacterized protein</fullName>
    </submittedName>
</protein>